<comment type="caution">
    <text evidence="1">The sequence shown here is derived from an EMBL/GenBank/DDBJ whole genome shotgun (WGS) entry which is preliminary data.</text>
</comment>
<gene>
    <name evidence="1" type="ORF">LZ11_01708</name>
</gene>
<dbReference type="InterPro" id="IPR019271">
    <property type="entry name" value="DUF2284_metal-binding"/>
</dbReference>
<dbReference type="OrthoDB" id="5420534at2"/>
<dbReference type="Pfam" id="PF10050">
    <property type="entry name" value="DUF2284"/>
    <property type="match status" value="1"/>
</dbReference>
<reference evidence="1 2" key="1">
    <citation type="submission" date="2019-07" db="EMBL/GenBank/DDBJ databases">
        <title>Genomic Encyclopedia of Type Strains, Phase I: the one thousand microbial genomes (KMG-I) project.</title>
        <authorList>
            <person name="Kyrpides N."/>
        </authorList>
    </citation>
    <scope>NUCLEOTIDE SEQUENCE [LARGE SCALE GENOMIC DNA]</scope>
    <source>
        <strain evidence="1 2">DSM 16647</strain>
    </source>
</reference>
<protein>
    <submittedName>
        <fullName evidence="1">Putative metal-binding protein</fullName>
    </submittedName>
</protein>
<accession>A0A5S5AN37</accession>
<name>A0A5S5AN37_9FIRM</name>
<dbReference type="Proteomes" id="UP000322294">
    <property type="component" value="Unassembled WGS sequence"/>
</dbReference>
<proteinExistence type="predicted"/>
<dbReference type="EMBL" id="VNHO01000018">
    <property type="protein sequence ID" value="TYP52441.1"/>
    <property type="molecule type" value="Genomic_DNA"/>
</dbReference>
<keyword evidence="2" id="KW-1185">Reference proteome</keyword>
<evidence type="ECO:0000313" key="1">
    <source>
        <dbReference type="EMBL" id="TYP52441.1"/>
    </source>
</evidence>
<evidence type="ECO:0000313" key="2">
    <source>
        <dbReference type="Proteomes" id="UP000322294"/>
    </source>
</evidence>
<organism evidence="1 2">
    <name type="scientific">Thermosediminibacter litoriperuensis</name>
    <dbReference type="NCBI Taxonomy" id="291989"/>
    <lineage>
        <taxon>Bacteria</taxon>
        <taxon>Bacillati</taxon>
        <taxon>Bacillota</taxon>
        <taxon>Clostridia</taxon>
        <taxon>Thermosediminibacterales</taxon>
        <taxon>Thermosediminibacteraceae</taxon>
        <taxon>Thermosediminibacter</taxon>
    </lineage>
</organism>
<dbReference type="AlphaFoldDB" id="A0A5S5AN37"/>
<dbReference type="RefSeq" id="WP_148867433.1">
    <property type="nucleotide sequence ID" value="NZ_VNHO01000018.1"/>
</dbReference>
<sequence>MDLLRKFKDAEKLLEFALSCEGVSEAKLIAVRDVVVDERVRFQCSHSGCREYGKRFMCPPHVPGVDEFQKVLSNYIMALLLQVQGSAEGEGADQEATRLALLLHDAVYRTEKRAFSLGFAFAAGLTGGPCRLCAECSIVKNPSASCVKRDRARPPMEAMGIDVFKTCKNAGLEMAFTPGKVIWTGMVLLD</sequence>